<evidence type="ECO:0000256" key="1">
    <source>
        <dbReference type="ARBA" id="ARBA00001954"/>
    </source>
</evidence>
<reference evidence="7 8" key="1">
    <citation type="submission" date="2015-11" db="EMBL/GenBank/DDBJ databases">
        <title>Genomic analysis of 38 Legionella species identifies large and diverse effector repertoires.</title>
        <authorList>
            <person name="Burstein D."/>
            <person name="Amaro F."/>
            <person name="Zusman T."/>
            <person name="Lifshitz Z."/>
            <person name="Cohen O."/>
            <person name="Gilbert J.A."/>
            <person name="Pupko T."/>
            <person name="Shuman H.A."/>
            <person name="Segal G."/>
        </authorList>
    </citation>
    <scope>NUCLEOTIDE SEQUENCE [LARGE SCALE GENOMIC DNA]</scope>
    <source>
        <strain evidence="7 8">SE-32A-C8</strain>
    </source>
</reference>
<accession>A0A0W0TRJ7</accession>
<dbReference type="InterPro" id="IPR003347">
    <property type="entry name" value="JmjC_dom"/>
</dbReference>
<gene>
    <name evidence="7" type="ORF">Lery_1059</name>
</gene>
<evidence type="ECO:0000256" key="3">
    <source>
        <dbReference type="ARBA" id="ARBA00022964"/>
    </source>
</evidence>
<dbReference type="GO" id="GO:0016706">
    <property type="term" value="F:2-oxoglutarate-dependent dioxygenase activity"/>
    <property type="evidence" value="ECO:0007669"/>
    <property type="project" value="TreeGrafter"/>
</dbReference>
<evidence type="ECO:0000256" key="2">
    <source>
        <dbReference type="ARBA" id="ARBA00022723"/>
    </source>
</evidence>
<feature type="domain" description="JmjC" evidence="6">
    <location>
        <begin position="97"/>
        <end position="226"/>
    </location>
</feature>
<keyword evidence="5" id="KW-0408">Iron</keyword>
<dbReference type="InterPro" id="IPR039994">
    <property type="entry name" value="NO66-like"/>
</dbReference>
<dbReference type="PANTHER" id="PTHR13096:SF8">
    <property type="entry name" value="RIBOSOMAL OXYGENASE 1"/>
    <property type="match status" value="1"/>
</dbReference>
<dbReference type="AlphaFoldDB" id="A0A0W0TRJ7"/>
<sequence length="394" mass="46113">MINFQNLSKEDFLSQYWQKKPLVFRKALPDFVNPLSGDELAGLALEEEVESRLVIHTPEKKPYWHLKRGPFHERDFTQLPPSHWTLLVQGVDRFIPEVAALLEHFNWLPHWRIDDVMISYAVEQGSVGPHYDHYDVFLFQAQGRRKWLLTSKHCEIENYLPNVELRIMDKFLVEEEFILEAGDMLYLPPHIAHHGISQSSDCMTYSFGYRSYQSLELWESFGEYLAENSLHHELFHDPDWSNLKGSGELPEEAIHEAKRVLQNILDDEERLRHWFGCFVTRLDQQAEELLPLPNEETDDLSLFLSELENSPGLTRNSLCRFAYQIEKDEMLTLFINGCGWNTEGVSAKLIKLIADKQFVPLTELTPYLNNKDNQLFLYELWELQWIDCGVVSGV</sequence>
<evidence type="ECO:0000256" key="4">
    <source>
        <dbReference type="ARBA" id="ARBA00023002"/>
    </source>
</evidence>
<dbReference type="SUPFAM" id="SSF51197">
    <property type="entry name" value="Clavaminate synthase-like"/>
    <property type="match status" value="1"/>
</dbReference>
<dbReference type="PROSITE" id="PS51184">
    <property type="entry name" value="JMJC"/>
    <property type="match status" value="1"/>
</dbReference>
<dbReference type="Proteomes" id="UP000054773">
    <property type="component" value="Unassembled WGS sequence"/>
</dbReference>
<protein>
    <submittedName>
        <fullName evidence="7">Cupin</fullName>
    </submittedName>
</protein>
<evidence type="ECO:0000313" key="7">
    <source>
        <dbReference type="EMBL" id="KTC98005.1"/>
    </source>
</evidence>
<dbReference type="STRING" id="448.Lery_1059"/>
<name>A0A0W0TRJ7_LEGER</name>
<keyword evidence="4" id="KW-0560">Oxidoreductase</keyword>
<dbReference type="Gene3D" id="3.40.366.30">
    <property type="entry name" value="50S ribosomal protein L16 arginine hydroxylase, Chain A, Domain 2"/>
    <property type="match status" value="1"/>
</dbReference>
<dbReference type="EMBL" id="LNYA01000023">
    <property type="protein sequence ID" value="KTC98005.1"/>
    <property type="molecule type" value="Genomic_DNA"/>
</dbReference>
<dbReference type="Gene3D" id="2.60.120.650">
    <property type="entry name" value="Cupin"/>
    <property type="match status" value="1"/>
</dbReference>
<dbReference type="GO" id="GO:0046872">
    <property type="term" value="F:metal ion binding"/>
    <property type="evidence" value="ECO:0007669"/>
    <property type="project" value="UniProtKB-KW"/>
</dbReference>
<evidence type="ECO:0000313" key="8">
    <source>
        <dbReference type="Proteomes" id="UP000054773"/>
    </source>
</evidence>
<organism evidence="7 8">
    <name type="scientific">Legionella erythra</name>
    <dbReference type="NCBI Taxonomy" id="448"/>
    <lineage>
        <taxon>Bacteria</taxon>
        <taxon>Pseudomonadati</taxon>
        <taxon>Pseudomonadota</taxon>
        <taxon>Gammaproteobacteria</taxon>
        <taxon>Legionellales</taxon>
        <taxon>Legionellaceae</taxon>
        <taxon>Legionella</taxon>
    </lineage>
</organism>
<dbReference type="Pfam" id="PF20514">
    <property type="entry name" value="WHD_ROXA"/>
    <property type="match status" value="1"/>
</dbReference>
<proteinExistence type="predicted"/>
<dbReference type="PANTHER" id="PTHR13096">
    <property type="entry name" value="MINA53 MYC INDUCED NUCLEAR ANTIGEN"/>
    <property type="match status" value="1"/>
</dbReference>
<evidence type="ECO:0000259" key="6">
    <source>
        <dbReference type="PROSITE" id="PS51184"/>
    </source>
</evidence>
<keyword evidence="3" id="KW-0223">Dioxygenase</keyword>
<dbReference type="Pfam" id="PF08007">
    <property type="entry name" value="JmjC_2"/>
    <property type="match status" value="1"/>
</dbReference>
<dbReference type="OrthoDB" id="9764016at2"/>
<dbReference type="InterPro" id="IPR046799">
    <property type="entry name" value="ROXA-like_wH"/>
</dbReference>
<dbReference type="PATRIC" id="fig|448.7.peg.1113"/>
<keyword evidence="8" id="KW-1185">Reference proteome</keyword>
<dbReference type="RefSeq" id="WP_058526222.1">
    <property type="nucleotide sequence ID" value="NZ_CAAAHY010000002.1"/>
</dbReference>
<evidence type="ECO:0000256" key="5">
    <source>
        <dbReference type="ARBA" id="ARBA00023004"/>
    </source>
</evidence>
<comment type="caution">
    <text evidence="7">The sequence shown here is derived from an EMBL/GenBank/DDBJ whole genome shotgun (WGS) entry which is preliminary data.</text>
</comment>
<comment type="cofactor">
    <cofactor evidence="1">
        <name>Fe(2+)</name>
        <dbReference type="ChEBI" id="CHEBI:29033"/>
    </cofactor>
</comment>
<keyword evidence="2" id="KW-0479">Metal-binding</keyword>
<dbReference type="SMART" id="SM00558">
    <property type="entry name" value="JmjC"/>
    <property type="match status" value="1"/>
</dbReference>